<dbReference type="Proteomes" id="UP000054544">
    <property type="component" value="Unassembled WGS sequence"/>
</dbReference>
<feature type="compositionally biased region" description="Polar residues" evidence="1">
    <location>
        <begin position="1"/>
        <end position="10"/>
    </location>
</feature>
<dbReference type="STRING" id="1291518.A0A0D9NXP5"/>
<proteinExistence type="predicted"/>
<sequence>MPQPLSNQVPTAPETRPATLASQDEAQDEGLWMKVMRKSGHKKDASGNALSIPSHHGHGIPSNEPLPAAPSGVAEVPSHKISTTGNSREAPAELTSGIHELDIGSGQIYKPHTDANPSLGDLIPGQSSGPYANTSTSPLGIWDINKDVLASSVLESWTEEDRLKFGIHEGMDISYGLPLFEENKRQKRTAIDTIMNILAHHSPKFLAFLQLHPANIRIAQLCGLSR</sequence>
<evidence type="ECO:0000313" key="3">
    <source>
        <dbReference type="Proteomes" id="UP000054544"/>
    </source>
</evidence>
<reference evidence="3" key="1">
    <citation type="journal article" date="2014" name="BMC Genomics">
        <title>The genome sequence of the biocontrol fungus Metarhizium anisopliae and comparative genomics of Metarhizium species.</title>
        <authorList>
            <person name="Pattemore J.A."/>
            <person name="Hane J.K."/>
            <person name="Williams A.H."/>
            <person name="Wilson B.A."/>
            <person name="Stodart B.J."/>
            <person name="Ash G.J."/>
        </authorList>
    </citation>
    <scope>NUCLEOTIDE SEQUENCE [LARGE SCALE GENOMIC DNA]</scope>
    <source>
        <strain evidence="3">BRIP 53293</strain>
    </source>
</reference>
<gene>
    <name evidence="2" type="ORF">H634G_05961</name>
</gene>
<dbReference type="AlphaFoldDB" id="A0A0D9NXP5"/>
<protein>
    <submittedName>
        <fullName evidence="2">Uncharacterized protein</fullName>
    </submittedName>
</protein>
<evidence type="ECO:0000313" key="2">
    <source>
        <dbReference type="EMBL" id="KJK78586.1"/>
    </source>
</evidence>
<keyword evidence="3" id="KW-1185">Reference proteome</keyword>
<accession>A0A0D9NXP5</accession>
<organism evidence="2 3">
    <name type="scientific">Metarhizium anisopliae BRIP 53293</name>
    <dbReference type="NCBI Taxonomy" id="1291518"/>
    <lineage>
        <taxon>Eukaryota</taxon>
        <taxon>Fungi</taxon>
        <taxon>Dikarya</taxon>
        <taxon>Ascomycota</taxon>
        <taxon>Pezizomycotina</taxon>
        <taxon>Sordariomycetes</taxon>
        <taxon>Hypocreomycetidae</taxon>
        <taxon>Hypocreales</taxon>
        <taxon>Clavicipitaceae</taxon>
        <taxon>Metarhizium</taxon>
    </lineage>
</organism>
<dbReference type="EMBL" id="KE384733">
    <property type="protein sequence ID" value="KJK78586.1"/>
    <property type="molecule type" value="Genomic_DNA"/>
</dbReference>
<feature type="region of interest" description="Disordered" evidence="1">
    <location>
        <begin position="1"/>
        <end position="26"/>
    </location>
</feature>
<name>A0A0D9NXP5_METAN</name>
<feature type="region of interest" description="Disordered" evidence="1">
    <location>
        <begin position="39"/>
        <end position="91"/>
    </location>
</feature>
<evidence type="ECO:0000256" key="1">
    <source>
        <dbReference type="SAM" id="MobiDB-lite"/>
    </source>
</evidence>